<organism evidence="14 15">
    <name type="scientific">Neiella holothuriorum</name>
    <dbReference type="NCBI Taxonomy" id="2870530"/>
    <lineage>
        <taxon>Bacteria</taxon>
        <taxon>Pseudomonadati</taxon>
        <taxon>Pseudomonadota</taxon>
        <taxon>Gammaproteobacteria</taxon>
        <taxon>Alteromonadales</taxon>
        <taxon>Echinimonadaceae</taxon>
        <taxon>Neiella</taxon>
    </lineage>
</organism>
<dbReference type="NCBIfam" id="NF003764">
    <property type="entry name" value="PRK05355.1"/>
    <property type="match status" value="1"/>
</dbReference>
<keyword evidence="4 11" id="KW-0028">Amino-acid biosynthesis</keyword>
<proteinExistence type="inferred from homology"/>
<comment type="caution">
    <text evidence="14">The sequence shown here is derived from an EMBL/GenBank/DDBJ whole genome shotgun (WGS) entry which is preliminary data.</text>
</comment>
<evidence type="ECO:0000256" key="2">
    <source>
        <dbReference type="ARBA" id="ARBA00006904"/>
    </source>
</evidence>
<evidence type="ECO:0000256" key="5">
    <source>
        <dbReference type="ARBA" id="ARBA00022679"/>
    </source>
</evidence>
<feature type="modified residue" description="N6-(pyridoxal phosphate)lysine" evidence="11">
    <location>
        <position position="199"/>
    </location>
</feature>
<evidence type="ECO:0000256" key="1">
    <source>
        <dbReference type="ARBA" id="ARBA00005099"/>
    </source>
</evidence>
<dbReference type="EMBL" id="JAHZSS010000022">
    <property type="protein sequence ID" value="MBW8192376.1"/>
    <property type="molecule type" value="Genomic_DNA"/>
</dbReference>
<comment type="caution">
    <text evidence="11">Lacks conserved residue(s) required for the propagation of feature annotation.</text>
</comment>
<comment type="pathway">
    <text evidence="1 11 12">Amino-acid biosynthesis; L-serine biosynthesis; L-serine from 3-phospho-D-glycerate: step 2/3.</text>
</comment>
<dbReference type="PANTHER" id="PTHR43247:SF1">
    <property type="entry name" value="PHOSPHOSERINE AMINOTRANSFERASE"/>
    <property type="match status" value="1"/>
</dbReference>
<feature type="binding site" evidence="11">
    <location>
        <position position="175"/>
    </location>
    <ligand>
        <name>pyridoxal 5'-phosphate</name>
        <dbReference type="ChEBI" id="CHEBI:597326"/>
    </ligand>
</feature>
<evidence type="ECO:0000256" key="8">
    <source>
        <dbReference type="ARBA" id="ARBA00023299"/>
    </source>
</evidence>
<comment type="pathway">
    <text evidence="11">Cofactor biosynthesis; pyridoxine 5'-phosphate biosynthesis; pyridoxine 5'-phosphate from D-erythrose 4-phosphate: step 3/5.</text>
</comment>
<evidence type="ECO:0000256" key="12">
    <source>
        <dbReference type="RuleBase" id="RU004505"/>
    </source>
</evidence>
<reference evidence="14" key="1">
    <citation type="submission" date="2021-07" db="EMBL/GenBank/DDBJ databases">
        <title>Neiella marina sp. nov., isolated from the intestinal content of sea cucumber Apostichopus japonicus.</title>
        <authorList>
            <person name="Bai X."/>
        </authorList>
    </citation>
    <scope>NUCLEOTIDE SEQUENCE</scope>
    <source>
        <strain evidence="14">126</strain>
    </source>
</reference>
<feature type="binding site" evidence="11">
    <location>
        <begin position="240"/>
        <end position="241"/>
    </location>
    <ligand>
        <name>pyridoxal 5'-phosphate</name>
        <dbReference type="ChEBI" id="CHEBI:597326"/>
    </ligand>
</feature>
<gene>
    <name evidence="11 14" type="primary">serC</name>
    <name evidence="14" type="ORF">K0504_15160</name>
</gene>
<feature type="domain" description="Aminotransferase class V" evidence="13">
    <location>
        <begin position="4"/>
        <end position="350"/>
    </location>
</feature>
<dbReference type="CDD" id="cd00611">
    <property type="entry name" value="PSAT_like"/>
    <property type="match status" value="1"/>
</dbReference>
<dbReference type="SUPFAM" id="SSF53383">
    <property type="entry name" value="PLP-dependent transferases"/>
    <property type="match status" value="1"/>
</dbReference>
<evidence type="ECO:0000256" key="10">
    <source>
        <dbReference type="ARBA" id="ARBA00049007"/>
    </source>
</evidence>
<dbReference type="InterPro" id="IPR015422">
    <property type="entry name" value="PyrdxlP-dep_Trfase_small"/>
</dbReference>
<keyword evidence="8 11" id="KW-0718">Serine biosynthesis</keyword>
<comment type="subunit">
    <text evidence="11">Homodimer.</text>
</comment>
<feature type="binding site" evidence="11">
    <location>
        <begin position="76"/>
        <end position="77"/>
    </location>
    <ligand>
        <name>pyridoxal 5'-phosphate</name>
        <dbReference type="ChEBI" id="CHEBI:597326"/>
    </ligand>
</feature>
<evidence type="ECO:0000256" key="9">
    <source>
        <dbReference type="ARBA" id="ARBA00047630"/>
    </source>
</evidence>
<protein>
    <recommendedName>
        <fullName evidence="11">Phosphoserine aminotransferase</fullName>
        <ecNumber evidence="11">2.6.1.52</ecNumber>
    </recommendedName>
    <alternativeName>
        <fullName evidence="11">Phosphohydroxythreonine aminotransferase</fullName>
        <shortName evidence="11">PSAT</shortName>
    </alternativeName>
</protein>
<dbReference type="Pfam" id="PF00266">
    <property type="entry name" value="Aminotran_5"/>
    <property type="match status" value="1"/>
</dbReference>
<keyword evidence="11" id="KW-0963">Cytoplasm</keyword>
<dbReference type="Gene3D" id="3.40.640.10">
    <property type="entry name" value="Type I PLP-dependent aspartate aminotransferase-like (Major domain)"/>
    <property type="match status" value="1"/>
</dbReference>
<evidence type="ECO:0000313" key="15">
    <source>
        <dbReference type="Proteomes" id="UP001166251"/>
    </source>
</evidence>
<comment type="subcellular location">
    <subcellularLocation>
        <location evidence="11">Cytoplasm</location>
    </subcellularLocation>
</comment>
<keyword evidence="7 11" id="KW-0664">Pyridoxine biosynthesis</keyword>
<evidence type="ECO:0000256" key="6">
    <source>
        <dbReference type="ARBA" id="ARBA00022898"/>
    </source>
</evidence>
<comment type="function">
    <text evidence="11">Catalyzes the reversible conversion of 3-phosphohydroxypyruvate to phosphoserine and of 3-hydroxy-2-oxo-4-phosphonooxybutanoate to phosphohydroxythreonine.</text>
</comment>
<evidence type="ECO:0000313" key="14">
    <source>
        <dbReference type="EMBL" id="MBW8192376.1"/>
    </source>
</evidence>
<comment type="catalytic activity">
    <reaction evidence="9 11">
        <text>4-(phosphooxy)-L-threonine + 2-oxoglutarate = (R)-3-hydroxy-2-oxo-4-phosphooxybutanoate + L-glutamate</text>
        <dbReference type="Rhea" id="RHEA:16573"/>
        <dbReference type="ChEBI" id="CHEBI:16810"/>
        <dbReference type="ChEBI" id="CHEBI:29985"/>
        <dbReference type="ChEBI" id="CHEBI:58452"/>
        <dbReference type="ChEBI" id="CHEBI:58538"/>
        <dbReference type="EC" id="2.6.1.52"/>
    </reaction>
</comment>
<comment type="cofactor">
    <cofactor evidence="11">
        <name>pyridoxal 5'-phosphate</name>
        <dbReference type="ChEBI" id="CHEBI:597326"/>
    </cofactor>
    <text evidence="11">Binds 1 pyridoxal phosphate per subunit.</text>
</comment>
<dbReference type="InterPro" id="IPR000192">
    <property type="entry name" value="Aminotrans_V_dom"/>
</dbReference>
<dbReference type="InterPro" id="IPR022278">
    <property type="entry name" value="Pser_aminoTfrase"/>
</dbReference>
<dbReference type="InterPro" id="IPR015421">
    <property type="entry name" value="PyrdxlP-dep_Trfase_major"/>
</dbReference>
<comment type="similarity">
    <text evidence="2 11">Belongs to the class-V pyridoxal-phosphate-dependent aminotransferase family. SerC subfamily.</text>
</comment>
<keyword evidence="15" id="KW-1185">Reference proteome</keyword>
<keyword evidence="5 11" id="KW-0808">Transferase</keyword>
<keyword evidence="6 11" id="KW-0663">Pyridoxal phosphate</keyword>
<dbReference type="InterPro" id="IPR020578">
    <property type="entry name" value="Aminotrans_V_PyrdxlP_BS"/>
</dbReference>
<comment type="catalytic activity">
    <reaction evidence="10 11 12">
        <text>O-phospho-L-serine + 2-oxoglutarate = 3-phosphooxypyruvate + L-glutamate</text>
        <dbReference type="Rhea" id="RHEA:14329"/>
        <dbReference type="ChEBI" id="CHEBI:16810"/>
        <dbReference type="ChEBI" id="CHEBI:18110"/>
        <dbReference type="ChEBI" id="CHEBI:29985"/>
        <dbReference type="ChEBI" id="CHEBI:57524"/>
        <dbReference type="EC" id="2.6.1.52"/>
    </reaction>
</comment>
<dbReference type="InterPro" id="IPR015424">
    <property type="entry name" value="PyrdxlP-dep_Trfase"/>
</dbReference>
<dbReference type="EC" id="2.6.1.52" evidence="11"/>
<feature type="binding site" evidence="11">
    <location>
        <position position="154"/>
    </location>
    <ligand>
        <name>pyridoxal 5'-phosphate</name>
        <dbReference type="ChEBI" id="CHEBI:597326"/>
    </ligand>
</feature>
<feature type="binding site" evidence="11">
    <location>
        <position position="42"/>
    </location>
    <ligand>
        <name>L-glutamate</name>
        <dbReference type="ChEBI" id="CHEBI:29985"/>
    </ligand>
</feature>
<dbReference type="PIRSF" id="PIRSF000525">
    <property type="entry name" value="SerC"/>
    <property type="match status" value="1"/>
</dbReference>
<dbReference type="PROSITE" id="PS00595">
    <property type="entry name" value="AA_TRANSFER_CLASS_5"/>
    <property type="match status" value="1"/>
</dbReference>
<evidence type="ECO:0000256" key="7">
    <source>
        <dbReference type="ARBA" id="ARBA00023096"/>
    </source>
</evidence>
<name>A0ABS7EJ64_9GAMM</name>
<sequence length="363" mass="40192">MADIYNFCAGPAMLPAPVMRKAQQELLDWQGLGTSVMEVSHRGKHFIEMADKSERDLRTLLNIPSNYKVLFMHGGGRGQFAAVPLNMTKPGDQAAFVDTGVWSKKAVEEASRFIQTDVVASSYQDEQGLWHVPQQSVVEVADQAKYLHFCPNETIEGLEFNHCPQASNGAPVIADMSSTILSRPINVSDYGIIYAGAQKNIGPSGLAVAIVRDDLVGYARKETPAILNYQLTDEFDSMYNTPPTYSWYLAALVFEWLLEQGGVAAMAQRNEAKANILYDYIDQSDFYRSQVAKDSRSWMNVPFQLASDALNADFLVQSEAAGLRALKGHRIVGGMRASIYNAMPEQGVIALVDFMKEFERTHG</sequence>
<dbReference type="RefSeq" id="WP_220105002.1">
    <property type="nucleotide sequence ID" value="NZ_JAHZSS010000022.1"/>
</dbReference>
<feature type="binding site" evidence="11">
    <location>
        <position position="198"/>
    </location>
    <ligand>
        <name>pyridoxal 5'-phosphate</name>
        <dbReference type="ChEBI" id="CHEBI:597326"/>
    </ligand>
</feature>
<dbReference type="PANTHER" id="PTHR43247">
    <property type="entry name" value="PHOSPHOSERINE AMINOTRANSFERASE"/>
    <property type="match status" value="1"/>
</dbReference>
<keyword evidence="3 11" id="KW-0032">Aminotransferase</keyword>
<dbReference type="HAMAP" id="MF_00160">
    <property type="entry name" value="SerC_aminotrans_5"/>
    <property type="match status" value="1"/>
</dbReference>
<evidence type="ECO:0000256" key="11">
    <source>
        <dbReference type="HAMAP-Rule" id="MF_00160"/>
    </source>
</evidence>
<feature type="binding site" evidence="11">
    <location>
        <position position="102"/>
    </location>
    <ligand>
        <name>pyridoxal 5'-phosphate</name>
        <dbReference type="ChEBI" id="CHEBI:597326"/>
    </ligand>
</feature>
<evidence type="ECO:0000259" key="13">
    <source>
        <dbReference type="Pfam" id="PF00266"/>
    </source>
</evidence>
<dbReference type="GO" id="GO:0004648">
    <property type="term" value="F:O-phospho-L-serine:2-oxoglutarate aminotransferase activity"/>
    <property type="evidence" value="ECO:0007669"/>
    <property type="project" value="UniProtKB-EC"/>
</dbReference>
<accession>A0ABS7EJ64</accession>
<dbReference type="Gene3D" id="3.90.1150.10">
    <property type="entry name" value="Aspartate Aminotransferase, domain 1"/>
    <property type="match status" value="1"/>
</dbReference>
<dbReference type="Proteomes" id="UP001166251">
    <property type="component" value="Unassembled WGS sequence"/>
</dbReference>
<evidence type="ECO:0000256" key="3">
    <source>
        <dbReference type="ARBA" id="ARBA00022576"/>
    </source>
</evidence>
<evidence type="ECO:0000256" key="4">
    <source>
        <dbReference type="ARBA" id="ARBA00022605"/>
    </source>
</evidence>
<dbReference type="NCBIfam" id="TIGR01364">
    <property type="entry name" value="serC_1"/>
    <property type="match status" value="1"/>
</dbReference>